<evidence type="ECO:0000313" key="2">
    <source>
        <dbReference type="EMBL" id="GAA0870947.1"/>
    </source>
</evidence>
<evidence type="ECO:0000256" key="1">
    <source>
        <dbReference type="SAM" id="Phobius"/>
    </source>
</evidence>
<proteinExistence type="predicted"/>
<dbReference type="EMBL" id="BAAAFG010000001">
    <property type="protein sequence ID" value="GAA0870947.1"/>
    <property type="molecule type" value="Genomic_DNA"/>
</dbReference>
<protein>
    <submittedName>
        <fullName evidence="2">Uncharacterized protein</fullName>
    </submittedName>
</protein>
<organism evidence="2 3">
    <name type="scientific">Gangjinia marincola</name>
    <dbReference type="NCBI Taxonomy" id="578463"/>
    <lineage>
        <taxon>Bacteria</taxon>
        <taxon>Pseudomonadati</taxon>
        <taxon>Bacteroidota</taxon>
        <taxon>Flavobacteriia</taxon>
        <taxon>Flavobacteriales</taxon>
        <taxon>Flavobacteriaceae</taxon>
        <taxon>Gangjinia</taxon>
    </lineage>
</organism>
<feature type="transmembrane region" description="Helical" evidence="1">
    <location>
        <begin position="27"/>
        <end position="46"/>
    </location>
</feature>
<keyword evidence="1" id="KW-0812">Transmembrane</keyword>
<comment type="caution">
    <text evidence="2">The sequence shown here is derived from an EMBL/GenBank/DDBJ whole genome shotgun (WGS) entry which is preliminary data.</text>
</comment>
<name>A0ABN1MCX0_9FLAO</name>
<dbReference type="Proteomes" id="UP001500507">
    <property type="component" value="Unassembled WGS sequence"/>
</dbReference>
<keyword evidence="1" id="KW-0472">Membrane</keyword>
<reference evidence="2 3" key="1">
    <citation type="journal article" date="2019" name="Int. J. Syst. Evol. Microbiol.">
        <title>The Global Catalogue of Microorganisms (GCM) 10K type strain sequencing project: providing services to taxonomists for standard genome sequencing and annotation.</title>
        <authorList>
            <consortium name="The Broad Institute Genomics Platform"/>
            <consortium name="The Broad Institute Genome Sequencing Center for Infectious Disease"/>
            <person name="Wu L."/>
            <person name="Ma J."/>
        </authorList>
    </citation>
    <scope>NUCLEOTIDE SEQUENCE [LARGE SCALE GENOMIC DNA]</scope>
    <source>
        <strain evidence="2 3">JCM 16082</strain>
    </source>
</reference>
<keyword evidence="1" id="KW-1133">Transmembrane helix</keyword>
<gene>
    <name evidence="2" type="ORF">GCM10009117_00920</name>
</gene>
<feature type="transmembrane region" description="Helical" evidence="1">
    <location>
        <begin position="83"/>
        <end position="104"/>
    </location>
</feature>
<accession>A0ABN1MCX0</accession>
<sequence length="114" mass="12932">MVFLEYYLLKNSELINITMLEKKYTKLFIGLILDAIGMLSFTIPFVGELSDIIWAPISAWAMTKLYKGKVGSIASKIAFVEEALPGLDIIPTFTITWLYMYVFAKEKPKEIIVG</sequence>
<evidence type="ECO:0000313" key="3">
    <source>
        <dbReference type="Proteomes" id="UP001500507"/>
    </source>
</evidence>
<keyword evidence="3" id="KW-1185">Reference proteome</keyword>